<dbReference type="SMART" id="SM00177">
    <property type="entry name" value="ARF"/>
    <property type="match status" value="1"/>
</dbReference>
<dbReference type="STRING" id="4846.A0A367KM10"/>
<dbReference type="InterPro" id="IPR006689">
    <property type="entry name" value="Small_GTPase_ARF/SAR"/>
</dbReference>
<evidence type="ECO:0000313" key="6">
    <source>
        <dbReference type="Proteomes" id="UP000253551"/>
    </source>
</evidence>
<dbReference type="GO" id="GO:0003924">
    <property type="term" value="F:GTPase activity"/>
    <property type="evidence" value="ECO:0007669"/>
    <property type="project" value="InterPro"/>
</dbReference>
<keyword evidence="6" id="KW-1185">Reference proteome</keyword>
<keyword evidence="1 3" id="KW-0547">Nucleotide-binding</keyword>
<dbReference type="Proteomes" id="UP000253551">
    <property type="component" value="Unassembled WGS sequence"/>
</dbReference>
<dbReference type="GO" id="GO:0005525">
    <property type="term" value="F:GTP binding"/>
    <property type="evidence" value="ECO:0007669"/>
    <property type="project" value="UniProtKB-KW"/>
</dbReference>
<keyword evidence="4" id="KW-0460">Magnesium</keyword>
<dbReference type="EMBL" id="PJQM01001107">
    <property type="protein sequence ID" value="RCI03198.1"/>
    <property type="molecule type" value="Genomic_DNA"/>
</dbReference>
<dbReference type="PROSITE" id="PS51417">
    <property type="entry name" value="ARF"/>
    <property type="match status" value="1"/>
</dbReference>
<dbReference type="InterPro" id="IPR027417">
    <property type="entry name" value="P-loop_NTPase"/>
</dbReference>
<protein>
    <submittedName>
        <fullName evidence="5">Arf GTPase arl1</fullName>
    </submittedName>
</protein>
<sequence length="380" mass="43796">MMTKEPEDVTPVRILGARGSGKTTFLYKSYFKYGTGQPDTHFTVIPTPTHNVEMIPYQSRLFELWDFAGNPCLVSNQQTDVFIEISSCLNHLNEHTGVLVYMVDAIENQKEAVAFKSRENMIWLLENFGQALEHTIIITVVNKQPDINHLQEIGNAWAHDKPLMGLLKGHDWRIFGCDALTGDGLDAIFQYMHQTLAYHSRHGLMSNSVFQQPSTITPWESLLNPYHLSDQEFKSGFFSSQKAFLFFDHGCLVRIIFLTLSEHKMSSLFQQLHHVITHIDQENRSIMYSETQILFWIQMVSFALLKSPLLEGEENDFESFSKRCQLEQDCWKHYYTQRLFYSEKAAKVFLPPDKKPLPNAFKPSSLALKGSGLRIDYQVL</sequence>
<dbReference type="SUPFAM" id="SSF52540">
    <property type="entry name" value="P-loop containing nucleoside triphosphate hydrolases"/>
    <property type="match status" value="1"/>
</dbReference>
<accession>A0A367KM10</accession>
<dbReference type="GO" id="GO:0046872">
    <property type="term" value="F:metal ion binding"/>
    <property type="evidence" value="ECO:0007669"/>
    <property type="project" value="UniProtKB-KW"/>
</dbReference>
<keyword evidence="2 3" id="KW-0342">GTP-binding</keyword>
<feature type="binding site" evidence="3">
    <location>
        <begin position="16"/>
        <end position="23"/>
    </location>
    <ligand>
        <name>GTP</name>
        <dbReference type="ChEBI" id="CHEBI:37565"/>
    </ligand>
</feature>
<dbReference type="Gene3D" id="3.40.50.300">
    <property type="entry name" value="P-loop containing nucleotide triphosphate hydrolases"/>
    <property type="match status" value="1"/>
</dbReference>
<dbReference type="PANTHER" id="PTHR11711">
    <property type="entry name" value="ADP RIBOSYLATION FACTOR-RELATED"/>
    <property type="match status" value="1"/>
</dbReference>
<gene>
    <name evidence="5" type="primary">ARL1</name>
    <name evidence="5" type="ORF">CU098_002519</name>
</gene>
<dbReference type="OrthoDB" id="427186at2759"/>
<feature type="binding site" evidence="4">
    <location>
        <position position="23"/>
    </location>
    <ligand>
        <name>Mg(2+)</name>
        <dbReference type="ChEBI" id="CHEBI:18420"/>
    </ligand>
</feature>
<dbReference type="InterPro" id="IPR024156">
    <property type="entry name" value="Small_GTPase_ARF"/>
</dbReference>
<keyword evidence="4" id="KW-0479">Metal-binding</keyword>
<evidence type="ECO:0000256" key="3">
    <source>
        <dbReference type="PIRSR" id="PIRSR606689-1"/>
    </source>
</evidence>
<feature type="binding site" evidence="4">
    <location>
        <position position="47"/>
    </location>
    <ligand>
        <name>Mg(2+)</name>
        <dbReference type="ChEBI" id="CHEBI:18420"/>
    </ligand>
</feature>
<organism evidence="5 6">
    <name type="scientific">Rhizopus stolonifer</name>
    <name type="common">Rhizopus nigricans</name>
    <dbReference type="NCBI Taxonomy" id="4846"/>
    <lineage>
        <taxon>Eukaryota</taxon>
        <taxon>Fungi</taxon>
        <taxon>Fungi incertae sedis</taxon>
        <taxon>Mucoromycota</taxon>
        <taxon>Mucoromycotina</taxon>
        <taxon>Mucoromycetes</taxon>
        <taxon>Mucorales</taxon>
        <taxon>Mucorineae</taxon>
        <taxon>Rhizopodaceae</taxon>
        <taxon>Rhizopus</taxon>
    </lineage>
</organism>
<evidence type="ECO:0000313" key="5">
    <source>
        <dbReference type="EMBL" id="RCI03198.1"/>
    </source>
</evidence>
<evidence type="ECO:0000256" key="2">
    <source>
        <dbReference type="ARBA" id="ARBA00023134"/>
    </source>
</evidence>
<comment type="caution">
    <text evidence="5">The sequence shown here is derived from an EMBL/GenBank/DDBJ whole genome shotgun (WGS) entry which is preliminary data.</text>
</comment>
<evidence type="ECO:0000256" key="1">
    <source>
        <dbReference type="ARBA" id="ARBA00022741"/>
    </source>
</evidence>
<name>A0A367KM10_RHIST</name>
<proteinExistence type="predicted"/>
<dbReference type="Pfam" id="PF00025">
    <property type="entry name" value="Arf"/>
    <property type="match status" value="1"/>
</dbReference>
<dbReference type="AlphaFoldDB" id="A0A367KM10"/>
<evidence type="ECO:0000256" key="4">
    <source>
        <dbReference type="PIRSR" id="PIRSR606689-2"/>
    </source>
</evidence>
<feature type="binding site" evidence="3">
    <location>
        <position position="69"/>
    </location>
    <ligand>
        <name>GTP</name>
        <dbReference type="ChEBI" id="CHEBI:37565"/>
    </ligand>
</feature>
<reference evidence="5 6" key="1">
    <citation type="journal article" date="2018" name="G3 (Bethesda)">
        <title>Phylogenetic and Phylogenomic Definition of Rhizopus Species.</title>
        <authorList>
            <person name="Gryganskyi A.P."/>
            <person name="Golan J."/>
            <person name="Dolatabadi S."/>
            <person name="Mondo S."/>
            <person name="Robb S."/>
            <person name="Idnurm A."/>
            <person name="Muszewska A."/>
            <person name="Steczkiewicz K."/>
            <person name="Masonjones S."/>
            <person name="Liao H.L."/>
            <person name="Gajdeczka M.T."/>
            <person name="Anike F."/>
            <person name="Vuek A."/>
            <person name="Anishchenko I.M."/>
            <person name="Voigt K."/>
            <person name="de Hoog G.S."/>
            <person name="Smith M.E."/>
            <person name="Heitman J."/>
            <person name="Vilgalys R."/>
            <person name="Stajich J.E."/>
        </authorList>
    </citation>
    <scope>NUCLEOTIDE SEQUENCE [LARGE SCALE GENOMIC DNA]</scope>
    <source>
        <strain evidence="5 6">LSU 92-RS-03</strain>
    </source>
</reference>